<dbReference type="Proteomes" id="UP000215256">
    <property type="component" value="Chromosome 1"/>
</dbReference>
<dbReference type="SUPFAM" id="SSF54593">
    <property type="entry name" value="Glyoxalase/Bleomycin resistance protein/Dihydroxybiphenyl dioxygenase"/>
    <property type="match status" value="1"/>
</dbReference>
<dbReference type="KEGG" id="och:CES85_1272"/>
<dbReference type="InterPro" id="IPR025870">
    <property type="entry name" value="Glyoxalase-like_dom"/>
</dbReference>
<evidence type="ECO:0000313" key="2">
    <source>
        <dbReference type="EMBL" id="ASV85082.1"/>
    </source>
</evidence>
<dbReference type="OrthoDB" id="9812467at2"/>
<feature type="domain" description="Glyoxalase-like" evidence="1">
    <location>
        <begin position="12"/>
        <end position="202"/>
    </location>
</feature>
<organism evidence="2 3">
    <name type="scientific">Ochrobactrum quorumnocens</name>
    <dbReference type="NCBI Taxonomy" id="271865"/>
    <lineage>
        <taxon>Bacteria</taxon>
        <taxon>Pseudomonadati</taxon>
        <taxon>Pseudomonadota</taxon>
        <taxon>Alphaproteobacteria</taxon>
        <taxon>Hyphomicrobiales</taxon>
        <taxon>Brucellaceae</taxon>
        <taxon>Brucella/Ochrobactrum group</taxon>
        <taxon>Ochrobactrum</taxon>
    </lineage>
</organism>
<dbReference type="InterPro" id="IPR029068">
    <property type="entry name" value="Glyas_Bleomycin-R_OHBP_Dase"/>
</dbReference>
<dbReference type="Gene3D" id="3.10.180.10">
    <property type="entry name" value="2,3-Dihydroxybiphenyl 1,2-Dioxygenase, domain 1"/>
    <property type="match status" value="1"/>
</dbReference>
<protein>
    <submittedName>
        <fullName evidence="2">Glyoxalase-like domain protein</fullName>
    </submittedName>
</protein>
<name>A0A248UEN5_9HYPH</name>
<evidence type="ECO:0000259" key="1">
    <source>
        <dbReference type="Pfam" id="PF13468"/>
    </source>
</evidence>
<gene>
    <name evidence="2" type="ORF">CES85_1272</name>
</gene>
<sequence>MNNLLARNARSVDHLVLPVAQLKEARKRLSLLGFTVAPDAQHPFGTANVCSFFADDTYVEMLAVDRAPLYEAAAQRNNSFVQRDLSYRFRNGDDGFSGIAFKTDDSRGDHAEFKRRGISGGRMVEFSRSFISSEGKREKGSFRLAFAADLRAPDAFFFTCQRLAYPKTDRSHLITHENGVTGLREILLCEEQPQDFSDLLQGVFHAAARRREDSSLAITAKNSNIEAMTPTQFNRCFGWSPELHGRGLLLSGLVFSVASLYAVEQLLTRNGIAFTKSDGRVLVYPAAGQGTLFVFEGSQS</sequence>
<reference evidence="2 3" key="1">
    <citation type="submission" date="2017-07" db="EMBL/GenBank/DDBJ databases">
        <title>Phylogenetic study on the rhizospheric bacterium Ochrobactrum sp. A44.</title>
        <authorList>
            <person name="Krzyzanowska D.M."/>
            <person name="Ossowicki A."/>
            <person name="Rajewska M."/>
            <person name="Maciag T."/>
            <person name="Kaczynski Z."/>
            <person name="Czerwicka M."/>
            <person name="Jafra S."/>
        </authorList>
    </citation>
    <scope>NUCLEOTIDE SEQUENCE [LARGE SCALE GENOMIC DNA]</scope>
    <source>
        <strain evidence="2 3">A44</strain>
    </source>
</reference>
<dbReference type="Pfam" id="PF13468">
    <property type="entry name" value="Glyoxalase_3"/>
    <property type="match status" value="1"/>
</dbReference>
<proteinExistence type="predicted"/>
<dbReference type="PANTHER" id="PTHR40265:SF1">
    <property type="entry name" value="GLYOXALASE-LIKE DOMAIN-CONTAINING PROTEIN"/>
    <property type="match status" value="1"/>
</dbReference>
<dbReference type="AlphaFoldDB" id="A0A248UEN5"/>
<dbReference type="RefSeq" id="WP_095446739.1">
    <property type="nucleotide sequence ID" value="NZ_CP022604.1"/>
</dbReference>
<dbReference type="PANTHER" id="PTHR40265">
    <property type="entry name" value="BLL2707 PROTEIN"/>
    <property type="match status" value="1"/>
</dbReference>
<accession>A0A248UEN5</accession>
<evidence type="ECO:0000313" key="3">
    <source>
        <dbReference type="Proteomes" id="UP000215256"/>
    </source>
</evidence>
<dbReference type="EMBL" id="CP022604">
    <property type="protein sequence ID" value="ASV85082.1"/>
    <property type="molecule type" value="Genomic_DNA"/>
</dbReference>